<proteinExistence type="inferred from homology"/>
<reference evidence="6 7" key="1">
    <citation type="submission" date="2017-11" db="EMBL/GenBank/DDBJ databases">
        <title>Infants hospitalized years apart are colonized by the same room-sourced microbial strains.</title>
        <authorList>
            <person name="Brooks B."/>
            <person name="Olm M.R."/>
            <person name="Firek B.A."/>
            <person name="Baker R."/>
            <person name="Thomas B.C."/>
            <person name="Morowitz M.J."/>
            <person name="Banfield J.F."/>
        </authorList>
    </citation>
    <scope>NUCLEOTIDE SEQUENCE [LARGE SCALE GENOMIC DNA]</scope>
    <source>
        <strain evidence="6">S2_012_000_R3_87</strain>
    </source>
</reference>
<dbReference type="PANTHER" id="PTHR42734:SF5">
    <property type="entry name" value="IRON TRANSPORT SYSTEM ATP-BINDING PROTEIN HI_0361-RELATED"/>
    <property type="match status" value="1"/>
</dbReference>
<gene>
    <name evidence="6" type="ORF">DI609_04870</name>
</gene>
<organism evidence="6 7">
    <name type="scientific">Corynebacterium urealyticum</name>
    <dbReference type="NCBI Taxonomy" id="43771"/>
    <lineage>
        <taxon>Bacteria</taxon>
        <taxon>Bacillati</taxon>
        <taxon>Actinomycetota</taxon>
        <taxon>Actinomycetes</taxon>
        <taxon>Mycobacteriales</taxon>
        <taxon>Corynebacteriaceae</taxon>
        <taxon>Corynebacterium</taxon>
    </lineage>
</organism>
<dbReference type="InterPro" id="IPR027417">
    <property type="entry name" value="P-loop_NTPase"/>
</dbReference>
<dbReference type="SUPFAM" id="SSF52540">
    <property type="entry name" value="P-loop containing nucleoside triphosphate hydrolases"/>
    <property type="match status" value="1"/>
</dbReference>
<dbReference type="PROSITE" id="PS00211">
    <property type="entry name" value="ABC_TRANSPORTER_1"/>
    <property type="match status" value="1"/>
</dbReference>
<dbReference type="EMBL" id="QFNY01000090">
    <property type="protein sequence ID" value="PZP01138.1"/>
    <property type="molecule type" value="Genomic_DNA"/>
</dbReference>
<dbReference type="Pfam" id="PF00005">
    <property type="entry name" value="ABC_tran"/>
    <property type="match status" value="1"/>
</dbReference>
<dbReference type="SMART" id="SM00382">
    <property type="entry name" value="AAA"/>
    <property type="match status" value="1"/>
</dbReference>
<accession>A0A2W5B6V2</accession>
<dbReference type="RefSeq" id="WP_012360394.1">
    <property type="nucleotide sequence ID" value="NZ_CP065982.1"/>
</dbReference>
<keyword evidence="2" id="KW-0813">Transport</keyword>
<evidence type="ECO:0000256" key="2">
    <source>
        <dbReference type="ARBA" id="ARBA00022448"/>
    </source>
</evidence>
<evidence type="ECO:0000313" key="7">
    <source>
        <dbReference type="Proteomes" id="UP000249451"/>
    </source>
</evidence>
<comment type="similarity">
    <text evidence="1">Belongs to the ABC transporter superfamily.</text>
</comment>
<dbReference type="GeneID" id="60603927"/>
<keyword evidence="4 6" id="KW-0067">ATP-binding</keyword>
<dbReference type="Gene3D" id="3.40.50.300">
    <property type="entry name" value="P-loop containing nucleotide triphosphate hydrolases"/>
    <property type="match status" value="1"/>
</dbReference>
<dbReference type="InterPro" id="IPR003593">
    <property type="entry name" value="AAA+_ATPase"/>
</dbReference>
<name>A0A2W5B6V2_9CORY</name>
<protein>
    <submittedName>
        <fullName evidence="6">ABC transporter ATP-binding protein</fullName>
    </submittedName>
</protein>
<dbReference type="InterPro" id="IPR003439">
    <property type="entry name" value="ABC_transporter-like_ATP-bd"/>
</dbReference>
<dbReference type="PANTHER" id="PTHR42734">
    <property type="entry name" value="METAL TRANSPORT SYSTEM ATP-BINDING PROTEIN TM_0124-RELATED"/>
    <property type="match status" value="1"/>
</dbReference>
<keyword evidence="3" id="KW-0547">Nucleotide-binding</keyword>
<dbReference type="AlphaFoldDB" id="A0A2W5B6V2"/>
<dbReference type="InterPro" id="IPR050153">
    <property type="entry name" value="Metal_Ion_Import_ABC"/>
</dbReference>
<dbReference type="GO" id="GO:0016887">
    <property type="term" value="F:ATP hydrolysis activity"/>
    <property type="evidence" value="ECO:0007669"/>
    <property type="project" value="InterPro"/>
</dbReference>
<feature type="domain" description="ABC transporter" evidence="5">
    <location>
        <begin position="11"/>
        <end position="225"/>
    </location>
</feature>
<evidence type="ECO:0000313" key="6">
    <source>
        <dbReference type="EMBL" id="PZP01138.1"/>
    </source>
</evidence>
<dbReference type="Proteomes" id="UP000249451">
    <property type="component" value="Unassembled WGS sequence"/>
</dbReference>
<dbReference type="OMA" id="VAMGCWP"/>
<evidence type="ECO:0000256" key="1">
    <source>
        <dbReference type="ARBA" id="ARBA00005417"/>
    </source>
</evidence>
<evidence type="ECO:0000256" key="3">
    <source>
        <dbReference type="ARBA" id="ARBA00022741"/>
    </source>
</evidence>
<dbReference type="PROSITE" id="PS50893">
    <property type="entry name" value="ABC_TRANSPORTER_2"/>
    <property type="match status" value="1"/>
</dbReference>
<dbReference type="GO" id="GO:0005524">
    <property type="term" value="F:ATP binding"/>
    <property type="evidence" value="ECO:0007669"/>
    <property type="project" value="UniProtKB-KW"/>
</dbReference>
<evidence type="ECO:0000256" key="4">
    <source>
        <dbReference type="ARBA" id="ARBA00022840"/>
    </source>
</evidence>
<comment type="caution">
    <text evidence="6">The sequence shown here is derived from an EMBL/GenBank/DDBJ whole genome shotgun (WGS) entry which is preliminary data.</text>
</comment>
<sequence>MSTASSEQPIVELSDAAFSYGGPPVVQHLDARLHAGQGLALIGANGSGKTTVLRGILGAVRLADGKLDVNATRLSYVPQVADLDRSFPVTAFDVVAMGVLRELRPFQPLGGKKKRVYQALEKVGLAERAHVRFGSLSGGQQQRVLLARAVVARTELILLDEPFNGLDSQNREMLLDLLEELKEEGTAIIASTHDLVLAERACDYTLIVAEQSVFGPSAEVVPLYVG</sequence>
<dbReference type="InterPro" id="IPR017871">
    <property type="entry name" value="ABC_transporter-like_CS"/>
</dbReference>
<evidence type="ECO:0000259" key="5">
    <source>
        <dbReference type="PROSITE" id="PS50893"/>
    </source>
</evidence>